<protein>
    <recommendedName>
        <fullName evidence="5">DUF3862 domain-containing protein</fullName>
    </recommendedName>
</protein>
<dbReference type="EMBL" id="AZFZ01000059">
    <property type="protein sequence ID" value="KRM41413.1"/>
    <property type="molecule type" value="Genomic_DNA"/>
</dbReference>
<dbReference type="InterPro" id="IPR024418">
    <property type="entry name" value="DUF3862"/>
</dbReference>
<reference evidence="3 4" key="1">
    <citation type="journal article" date="2015" name="Genome Announc.">
        <title>Expanding the biotechnology potential of lactobacilli through comparative genomics of 213 strains and associated genera.</title>
        <authorList>
            <person name="Sun Z."/>
            <person name="Harris H.M."/>
            <person name="McCann A."/>
            <person name="Guo C."/>
            <person name="Argimon S."/>
            <person name="Zhang W."/>
            <person name="Yang X."/>
            <person name="Jeffery I.B."/>
            <person name="Cooney J.C."/>
            <person name="Kagawa T.F."/>
            <person name="Liu W."/>
            <person name="Song Y."/>
            <person name="Salvetti E."/>
            <person name="Wrobel A."/>
            <person name="Rasinkangas P."/>
            <person name="Parkhill J."/>
            <person name="Rea M.C."/>
            <person name="O'Sullivan O."/>
            <person name="Ritari J."/>
            <person name="Douillard F.P."/>
            <person name="Paul Ross R."/>
            <person name="Yang R."/>
            <person name="Briner A.E."/>
            <person name="Felis G.E."/>
            <person name="de Vos W.M."/>
            <person name="Barrangou R."/>
            <person name="Klaenhammer T.R."/>
            <person name="Caufield P.W."/>
            <person name="Cui Y."/>
            <person name="Zhang H."/>
            <person name="O'Toole P.W."/>
        </authorList>
    </citation>
    <scope>NUCLEOTIDE SEQUENCE [LARGE SCALE GENOMIC DNA]</scope>
    <source>
        <strain evidence="3 4">DSM 18390</strain>
    </source>
</reference>
<feature type="signal peptide" evidence="2">
    <location>
        <begin position="1"/>
        <end position="23"/>
    </location>
</feature>
<accession>A0A0R1YHP0</accession>
<evidence type="ECO:0000256" key="1">
    <source>
        <dbReference type="ARBA" id="ARBA00022729"/>
    </source>
</evidence>
<dbReference type="InterPro" id="IPR037873">
    <property type="entry name" value="BamE-like"/>
</dbReference>
<dbReference type="Proteomes" id="UP000051010">
    <property type="component" value="Unassembled WGS sequence"/>
</dbReference>
<keyword evidence="1 2" id="KW-0732">Signal</keyword>
<sequence>MGEIHVKKIILIPTILLLSMTLAACGQSKTQSQTASSSQKSSSSFRVANNGSAITHDDYEKIQTGNVTGPKDGDAQSTILKAFGKPDSKSQVTVNSTNKKAAVQYAWKNVSDHFKASAVTVEFLNGHAIGKGYIEAGIHQRRYISTASINQVHKGNTYPQVLNVLGTPDAESVTGSGDLSARNLTYATGKDGRSISLMFAGDKLTSKTATVVK</sequence>
<evidence type="ECO:0000256" key="2">
    <source>
        <dbReference type="SAM" id="SignalP"/>
    </source>
</evidence>
<evidence type="ECO:0000313" key="4">
    <source>
        <dbReference type="Proteomes" id="UP000051010"/>
    </source>
</evidence>
<dbReference type="Pfam" id="PF12978">
    <property type="entry name" value="DUF3862"/>
    <property type="match status" value="1"/>
</dbReference>
<gene>
    <name evidence="3" type="ORF">FD47_GL002348</name>
</gene>
<comment type="caution">
    <text evidence="3">The sequence shown here is derived from an EMBL/GenBank/DDBJ whole genome shotgun (WGS) entry which is preliminary data.</text>
</comment>
<name>A0A0R1YHP0_9LACO</name>
<dbReference type="AlphaFoldDB" id="A0A0R1YHP0"/>
<organism evidence="3 4">
    <name type="scientific">Lentilactobacillus parafarraginis DSM 18390 = JCM 14109</name>
    <dbReference type="NCBI Taxonomy" id="1423786"/>
    <lineage>
        <taxon>Bacteria</taxon>
        <taxon>Bacillati</taxon>
        <taxon>Bacillota</taxon>
        <taxon>Bacilli</taxon>
        <taxon>Lactobacillales</taxon>
        <taxon>Lactobacillaceae</taxon>
        <taxon>Lentilactobacillus</taxon>
    </lineage>
</organism>
<evidence type="ECO:0000313" key="3">
    <source>
        <dbReference type="EMBL" id="KRM41413.1"/>
    </source>
</evidence>
<feature type="chain" id="PRO_5039101550" description="DUF3862 domain-containing protein" evidence="2">
    <location>
        <begin position="24"/>
        <end position="213"/>
    </location>
</feature>
<proteinExistence type="predicted"/>
<evidence type="ECO:0008006" key="5">
    <source>
        <dbReference type="Google" id="ProtNLM"/>
    </source>
</evidence>
<dbReference type="Gene3D" id="3.30.1450.10">
    <property type="match status" value="2"/>
</dbReference>
<dbReference type="PATRIC" id="fig|1423786.4.peg.2466"/>
<dbReference type="PROSITE" id="PS51257">
    <property type="entry name" value="PROKAR_LIPOPROTEIN"/>
    <property type="match status" value="1"/>
</dbReference>